<evidence type="ECO:0000256" key="8">
    <source>
        <dbReference type="ARBA" id="ARBA00023172"/>
    </source>
</evidence>
<dbReference type="PROSITE" id="PS51192">
    <property type="entry name" value="HELICASE_ATP_BIND_1"/>
    <property type="match status" value="1"/>
</dbReference>
<evidence type="ECO:0000313" key="16">
    <source>
        <dbReference type="EMBL" id="MCZ8380388.1"/>
    </source>
</evidence>
<comment type="catalytic activity">
    <reaction evidence="11 13">
        <text>Couples ATP hydrolysis with the unwinding of duplex DNA by translocating in the 3'-5' direction.</text>
        <dbReference type="EC" id="5.6.2.4"/>
    </reaction>
</comment>
<evidence type="ECO:0000259" key="14">
    <source>
        <dbReference type="PROSITE" id="PS51192"/>
    </source>
</evidence>
<reference evidence="16" key="1">
    <citation type="submission" date="2022-12" db="EMBL/GenBank/DDBJ databases">
        <authorList>
            <person name="Deng Y."/>
            <person name="Zhang Y.-Q."/>
        </authorList>
    </citation>
    <scope>NUCLEOTIDE SEQUENCE</scope>
    <source>
        <strain evidence="16">CPCC 205372</strain>
    </source>
</reference>
<dbReference type="GO" id="GO:0003678">
    <property type="term" value="F:DNA helicase activity"/>
    <property type="evidence" value="ECO:0007669"/>
    <property type="project" value="UniProtKB-EC"/>
</dbReference>
<keyword evidence="7" id="KW-0238">DNA-binding</keyword>
<dbReference type="Pfam" id="PF00271">
    <property type="entry name" value="Helicase_C"/>
    <property type="match status" value="1"/>
</dbReference>
<keyword evidence="17" id="KW-1185">Reference proteome</keyword>
<keyword evidence="4 13" id="KW-0378">Hydrolase</keyword>
<dbReference type="Pfam" id="PF00270">
    <property type="entry name" value="DEAD"/>
    <property type="match status" value="1"/>
</dbReference>
<dbReference type="GO" id="GO:0016787">
    <property type="term" value="F:hydrolase activity"/>
    <property type="evidence" value="ECO:0007669"/>
    <property type="project" value="UniProtKB-KW"/>
</dbReference>
<accession>A0ABT4PV00</accession>
<dbReference type="InterPro" id="IPR011545">
    <property type="entry name" value="DEAD/DEAH_box_helicase_dom"/>
</dbReference>
<dbReference type="InterPro" id="IPR047112">
    <property type="entry name" value="RecG/Mfd"/>
</dbReference>
<evidence type="ECO:0000256" key="3">
    <source>
        <dbReference type="ARBA" id="ARBA00022763"/>
    </source>
</evidence>
<keyword evidence="6 13" id="KW-0067">ATP-binding</keyword>
<evidence type="ECO:0000256" key="6">
    <source>
        <dbReference type="ARBA" id="ARBA00022840"/>
    </source>
</evidence>
<dbReference type="PROSITE" id="PS51194">
    <property type="entry name" value="HELICASE_CTER"/>
    <property type="match status" value="1"/>
</dbReference>
<comment type="caution">
    <text evidence="16">The sequence shown here is derived from an EMBL/GenBank/DDBJ whole genome shotgun (WGS) entry which is preliminary data.</text>
</comment>
<dbReference type="Proteomes" id="UP001142153">
    <property type="component" value="Unassembled WGS sequence"/>
</dbReference>
<dbReference type="InterPro" id="IPR012340">
    <property type="entry name" value="NA-bd_OB-fold"/>
</dbReference>
<dbReference type="CDD" id="cd04488">
    <property type="entry name" value="RecG_wedge_OBF"/>
    <property type="match status" value="1"/>
</dbReference>
<dbReference type="RefSeq" id="WP_269895031.1">
    <property type="nucleotide sequence ID" value="NZ_JAPZPY010000007.1"/>
</dbReference>
<comment type="catalytic activity">
    <reaction evidence="12 13">
        <text>ATP + H2O = ADP + phosphate + H(+)</text>
        <dbReference type="Rhea" id="RHEA:13065"/>
        <dbReference type="ChEBI" id="CHEBI:15377"/>
        <dbReference type="ChEBI" id="CHEBI:15378"/>
        <dbReference type="ChEBI" id="CHEBI:30616"/>
        <dbReference type="ChEBI" id="CHEBI:43474"/>
        <dbReference type="ChEBI" id="CHEBI:456216"/>
        <dbReference type="EC" id="5.6.2.4"/>
    </reaction>
</comment>
<dbReference type="SUPFAM" id="SSF50249">
    <property type="entry name" value="Nucleic acid-binding proteins"/>
    <property type="match status" value="1"/>
</dbReference>
<dbReference type="InterPro" id="IPR027417">
    <property type="entry name" value="P-loop_NTPase"/>
</dbReference>
<evidence type="ECO:0000259" key="15">
    <source>
        <dbReference type="PROSITE" id="PS51194"/>
    </source>
</evidence>
<evidence type="ECO:0000256" key="4">
    <source>
        <dbReference type="ARBA" id="ARBA00022801"/>
    </source>
</evidence>
<name>A0ABT4PV00_9MYCO</name>
<dbReference type="PANTHER" id="PTHR47964">
    <property type="entry name" value="ATP-DEPENDENT DNA HELICASE HOMOLOG RECG, CHLOROPLASTIC"/>
    <property type="match status" value="1"/>
</dbReference>
<comment type="similarity">
    <text evidence="1 13">Belongs to the helicase family. RecG subfamily.</text>
</comment>
<feature type="domain" description="Helicase C-terminal" evidence="15">
    <location>
        <begin position="503"/>
        <end position="671"/>
    </location>
</feature>
<dbReference type="PANTHER" id="PTHR47964:SF1">
    <property type="entry name" value="ATP-DEPENDENT DNA HELICASE HOMOLOG RECG, CHLOROPLASTIC"/>
    <property type="match status" value="1"/>
</dbReference>
<dbReference type="EMBL" id="JAPZPY010000007">
    <property type="protein sequence ID" value="MCZ8380388.1"/>
    <property type="molecule type" value="Genomic_DNA"/>
</dbReference>
<sequence>MATLSDRLDKVIGAKSARKLEEHLGLRTVNDLLRHYPRKYSDGMTVRGEGEALDLEEGEHVTFVDEITEADPGFMKAQPGKRRRQYLRLTIGKRTPKVTATFFNADWMIDKLPVGTRLMLSGEVKWFRNTLQLSHPDFLVLESPLGKKIGTKSLKTIAAASGETGDDLLAAFERDFFPIYPASAKVQSWDIYACVRQTLDLLDPVPDPLPDNVLRQRGLVSEDAALRAIHLAESEAERDRARDRLTVDEAVGLQWGLVSRRHGELGESGPAAPLRDDGLVAGLRERLPFELTNGQREVLVELSSELAANRPMNRMLQGEVGSGKTIVSVLAMLQMVDAGYQCALLAPTEVLAAQHERSVRDVLGPLAMAGQLEGADRATAVTLLTGSMSPQQKRQVRAAVSSGEAGIVIGTHALLQDAVEFHNLGMVVVDEQHRFGVEQRDRLRAKAPAGLTPHLLVMTATPIPRTVALTVFGDLETSTLRELPRGRQPITTNTIFVSAKPAWLERAWARLAEEVRAGRQAYVVASRIDESDDEPGAGGGPPPTTVVELFERLKGGPLSGLRLALMHGRLPADEKDAVMSAFRAGEIDVLVCTTVIEVGVDVPNATVMVVMDADRFGISQLHQLRGRIGRGSHPSLCLLATRLAEGSKAGARLKAVASTLDGFELADLDLEQRREGDVLGLNQSGRRLKLHFLSLVDHLEIIQDARALCESHYAQAPQDPGMALLAAQFTDTDVDYLDKT</sequence>
<evidence type="ECO:0000256" key="10">
    <source>
        <dbReference type="ARBA" id="ARBA00023235"/>
    </source>
</evidence>
<evidence type="ECO:0000256" key="12">
    <source>
        <dbReference type="ARBA" id="ARBA00048988"/>
    </source>
</evidence>
<evidence type="ECO:0000256" key="9">
    <source>
        <dbReference type="ARBA" id="ARBA00023204"/>
    </source>
</evidence>
<evidence type="ECO:0000313" key="17">
    <source>
        <dbReference type="Proteomes" id="UP001142153"/>
    </source>
</evidence>
<evidence type="ECO:0000256" key="2">
    <source>
        <dbReference type="ARBA" id="ARBA00022741"/>
    </source>
</evidence>
<dbReference type="NCBIfam" id="TIGR00643">
    <property type="entry name" value="recG"/>
    <property type="match status" value="1"/>
</dbReference>
<comment type="function">
    <text evidence="13">Plays a critical role in recombination and DNA repair. Helps process Holliday junction intermediates to mature products by catalyzing branch migration. Has replication fork regression activity, unwinds stalled or blocked replication forks to make a HJ that can be resolved. Has a DNA unwinding activity characteristic of a DNA helicase with 3'-5' polarity.</text>
</comment>
<dbReference type="SMART" id="SM00487">
    <property type="entry name" value="DEXDc"/>
    <property type="match status" value="1"/>
</dbReference>
<keyword evidence="10" id="KW-0413">Isomerase</keyword>
<keyword evidence="5 13" id="KW-0347">Helicase</keyword>
<organism evidence="16 17">
    <name type="scientific">Mycobacterium hippophais</name>
    <dbReference type="NCBI Taxonomy" id="3016340"/>
    <lineage>
        <taxon>Bacteria</taxon>
        <taxon>Bacillati</taxon>
        <taxon>Actinomycetota</taxon>
        <taxon>Actinomycetes</taxon>
        <taxon>Mycobacteriales</taxon>
        <taxon>Mycobacteriaceae</taxon>
        <taxon>Mycobacterium</taxon>
    </lineage>
</organism>
<evidence type="ECO:0000256" key="1">
    <source>
        <dbReference type="ARBA" id="ARBA00007504"/>
    </source>
</evidence>
<dbReference type="SUPFAM" id="SSF52540">
    <property type="entry name" value="P-loop containing nucleoside triphosphate hydrolases"/>
    <property type="match status" value="2"/>
</dbReference>
<dbReference type="SMART" id="SM00490">
    <property type="entry name" value="HELICc"/>
    <property type="match status" value="1"/>
</dbReference>
<dbReference type="InterPro" id="IPR014001">
    <property type="entry name" value="Helicase_ATP-bd"/>
</dbReference>
<dbReference type="EC" id="5.6.2.4" evidence="13"/>
<gene>
    <name evidence="16" type="primary">recG</name>
    <name evidence="16" type="ORF">O6P37_16085</name>
</gene>
<dbReference type="Gene3D" id="3.40.50.300">
    <property type="entry name" value="P-loop containing nucleotide triphosphate hydrolases"/>
    <property type="match status" value="2"/>
</dbReference>
<keyword evidence="9 13" id="KW-0234">DNA repair</keyword>
<protein>
    <recommendedName>
        <fullName evidence="13">ATP-dependent DNA helicase RecG</fullName>
        <ecNumber evidence="13">5.6.2.4</ecNumber>
    </recommendedName>
</protein>
<proteinExistence type="inferred from homology"/>
<dbReference type="InterPro" id="IPR001650">
    <property type="entry name" value="Helicase_C-like"/>
</dbReference>
<feature type="domain" description="Helicase ATP-binding" evidence="14">
    <location>
        <begin position="305"/>
        <end position="480"/>
    </location>
</feature>
<keyword evidence="3 13" id="KW-0227">DNA damage</keyword>
<evidence type="ECO:0000256" key="7">
    <source>
        <dbReference type="ARBA" id="ARBA00023125"/>
    </source>
</evidence>
<evidence type="ECO:0000256" key="5">
    <source>
        <dbReference type="ARBA" id="ARBA00022806"/>
    </source>
</evidence>
<evidence type="ECO:0000256" key="11">
    <source>
        <dbReference type="ARBA" id="ARBA00034617"/>
    </source>
</evidence>
<dbReference type="InterPro" id="IPR004609">
    <property type="entry name" value="ATP-dep_DNA_helicase_RecG"/>
</dbReference>
<keyword evidence="2 13" id="KW-0547">Nucleotide-binding</keyword>
<dbReference type="Gene3D" id="2.40.50.140">
    <property type="entry name" value="Nucleic acid-binding proteins"/>
    <property type="match status" value="1"/>
</dbReference>
<evidence type="ECO:0000256" key="13">
    <source>
        <dbReference type="RuleBase" id="RU363016"/>
    </source>
</evidence>
<keyword evidence="8 13" id="KW-0233">DNA recombination</keyword>
<dbReference type="CDD" id="cd17992">
    <property type="entry name" value="DEXHc_RecG"/>
    <property type="match status" value="1"/>
</dbReference>
<dbReference type="NCBIfam" id="NF008167">
    <property type="entry name" value="PRK10917.2-1"/>
    <property type="match status" value="1"/>
</dbReference>